<keyword evidence="5" id="KW-0479">Metal-binding</keyword>
<accession>R4KL10</accession>
<dbReference type="Gene3D" id="3.30.70.20">
    <property type="match status" value="1"/>
</dbReference>
<gene>
    <name evidence="10" type="ORF">Desgi_1754</name>
</gene>
<dbReference type="Pfam" id="PF02662">
    <property type="entry name" value="FlpD"/>
    <property type="match status" value="1"/>
</dbReference>
<dbReference type="InterPro" id="IPR017896">
    <property type="entry name" value="4Fe4S_Fe-S-bd"/>
</dbReference>
<dbReference type="InterPro" id="IPR017900">
    <property type="entry name" value="4Fe4S_Fe_S_CS"/>
</dbReference>
<comment type="cofactor">
    <cofactor evidence="1">
        <name>[4Fe-4S] cluster</name>
        <dbReference type="ChEBI" id="CHEBI:49883"/>
    </cofactor>
</comment>
<evidence type="ECO:0000256" key="8">
    <source>
        <dbReference type="ARBA" id="ARBA00023014"/>
    </source>
</evidence>
<evidence type="ECO:0000256" key="6">
    <source>
        <dbReference type="ARBA" id="ARBA00023002"/>
    </source>
</evidence>
<dbReference type="eggNOG" id="COG1149">
    <property type="taxonomic scope" value="Bacteria"/>
</dbReference>
<evidence type="ECO:0000313" key="11">
    <source>
        <dbReference type="Proteomes" id="UP000013520"/>
    </source>
</evidence>
<evidence type="ECO:0000256" key="7">
    <source>
        <dbReference type="ARBA" id="ARBA00023004"/>
    </source>
</evidence>
<dbReference type="EMBL" id="CP003273">
    <property type="protein sequence ID" value="AGL01210.1"/>
    <property type="molecule type" value="Genomic_DNA"/>
</dbReference>
<dbReference type="PROSITE" id="PS00198">
    <property type="entry name" value="4FE4S_FER_1"/>
    <property type="match status" value="1"/>
</dbReference>
<dbReference type="STRING" id="767817.Desgi_1754"/>
<evidence type="ECO:0000256" key="4">
    <source>
        <dbReference type="ARBA" id="ARBA00022485"/>
    </source>
</evidence>
<dbReference type="KEGG" id="dgi:Desgi_1754"/>
<keyword evidence="4" id="KW-0004">4Fe-4S</keyword>
<dbReference type="SUPFAM" id="SSF54862">
    <property type="entry name" value="4Fe-4S ferredoxins"/>
    <property type="match status" value="1"/>
</dbReference>
<dbReference type="eggNOG" id="COG1908">
    <property type="taxonomic scope" value="Bacteria"/>
</dbReference>
<dbReference type="GO" id="GO:0016491">
    <property type="term" value="F:oxidoreductase activity"/>
    <property type="evidence" value="ECO:0007669"/>
    <property type="project" value="UniProtKB-KW"/>
</dbReference>
<name>R4KL10_9FIRM</name>
<dbReference type="GO" id="GO:0046872">
    <property type="term" value="F:metal ion binding"/>
    <property type="evidence" value="ECO:0007669"/>
    <property type="project" value="UniProtKB-KW"/>
</dbReference>
<keyword evidence="8" id="KW-0411">Iron-sulfur</keyword>
<evidence type="ECO:0000256" key="5">
    <source>
        <dbReference type="ARBA" id="ARBA00022723"/>
    </source>
</evidence>
<proteinExistence type="predicted"/>
<evidence type="ECO:0000313" key="10">
    <source>
        <dbReference type="EMBL" id="AGL01210.1"/>
    </source>
</evidence>
<dbReference type="Pfam" id="PF13237">
    <property type="entry name" value="Fer4_10"/>
    <property type="match status" value="1"/>
</dbReference>
<organism evidence="10 11">
    <name type="scientific">Desulfoscipio gibsoniae DSM 7213</name>
    <dbReference type="NCBI Taxonomy" id="767817"/>
    <lineage>
        <taxon>Bacteria</taxon>
        <taxon>Bacillati</taxon>
        <taxon>Bacillota</taxon>
        <taxon>Clostridia</taxon>
        <taxon>Eubacteriales</taxon>
        <taxon>Desulfallaceae</taxon>
        <taxon>Desulfoscipio</taxon>
    </lineage>
</organism>
<dbReference type="PANTHER" id="PTHR24960:SF79">
    <property type="entry name" value="PHOTOSYSTEM I IRON-SULFUR CENTER"/>
    <property type="match status" value="1"/>
</dbReference>
<dbReference type="InterPro" id="IPR003813">
    <property type="entry name" value="MvhD/FlpD"/>
</dbReference>
<dbReference type="Proteomes" id="UP000013520">
    <property type="component" value="Chromosome"/>
</dbReference>
<comment type="function">
    <text evidence="2">Ferredoxins are iron-sulfur proteins that transfer electrons in a wide variety of metabolic reactions.</text>
</comment>
<dbReference type="OrthoDB" id="1804661at2"/>
<dbReference type="RefSeq" id="WP_006524448.1">
    <property type="nucleotide sequence ID" value="NC_021184.1"/>
</dbReference>
<keyword evidence="6" id="KW-0560">Oxidoreductase</keyword>
<sequence>MSTGIKFKPRLLGIICNWCCYGGADLAGVSRFQYPPYIKLIRVMCSGRVDMKHIFRAFSQGADGVFIGGCHLNDCHYITNGNFDAASIVQLCKKILEHIGVNPERLRIEWVSAGEGIRFANIMNEFATKMEKLGPLGKGEGLEENALKYKLEEVTKLIPYIKLTKKKKLASRLKNQEEYDVLFTSNEIDKLFSEIVSYYIDPEKCQACMTCARRCPAEAIISAKNQIHVIDQEKCIKCGTCFEACPPRFGAVTKISGMPIPPPIPEGERTIVRNSHTKA</sequence>
<evidence type="ECO:0000259" key="9">
    <source>
        <dbReference type="PROSITE" id="PS51379"/>
    </source>
</evidence>
<dbReference type="PROSITE" id="PS51379">
    <property type="entry name" value="4FE4S_FER_2"/>
    <property type="match status" value="2"/>
</dbReference>
<evidence type="ECO:0000256" key="2">
    <source>
        <dbReference type="ARBA" id="ARBA00003532"/>
    </source>
</evidence>
<dbReference type="GO" id="GO:0051539">
    <property type="term" value="F:4 iron, 4 sulfur cluster binding"/>
    <property type="evidence" value="ECO:0007669"/>
    <property type="project" value="UniProtKB-KW"/>
</dbReference>
<dbReference type="HOGENOM" id="CLU_996497_0_0_9"/>
<dbReference type="PANTHER" id="PTHR24960">
    <property type="entry name" value="PHOTOSYSTEM I IRON-SULFUR CENTER-RELATED"/>
    <property type="match status" value="1"/>
</dbReference>
<feature type="domain" description="4Fe-4S ferredoxin-type" evidence="9">
    <location>
        <begin position="196"/>
        <end position="225"/>
    </location>
</feature>
<dbReference type="AlphaFoldDB" id="R4KL10"/>
<evidence type="ECO:0000256" key="3">
    <source>
        <dbReference type="ARBA" id="ARBA00013529"/>
    </source>
</evidence>
<reference evidence="10 11" key="1">
    <citation type="submission" date="2012-01" db="EMBL/GenBank/DDBJ databases">
        <title>Complete sequence of Desulfotomaculum gibsoniae DSM 7213.</title>
        <authorList>
            <consortium name="US DOE Joint Genome Institute"/>
            <person name="Lucas S."/>
            <person name="Han J."/>
            <person name="Lapidus A."/>
            <person name="Cheng J.-F."/>
            <person name="Goodwin L."/>
            <person name="Pitluck S."/>
            <person name="Peters L."/>
            <person name="Ovchinnikova G."/>
            <person name="Teshima H."/>
            <person name="Detter J.C."/>
            <person name="Han C."/>
            <person name="Tapia R."/>
            <person name="Land M."/>
            <person name="Hauser L."/>
            <person name="Kyrpides N."/>
            <person name="Ivanova N."/>
            <person name="Pagani I."/>
            <person name="Parshina S."/>
            <person name="Plugge C."/>
            <person name="Muyzer G."/>
            <person name="Kuever J."/>
            <person name="Ivanova A."/>
            <person name="Nazina T."/>
            <person name="Klenk H.-P."/>
            <person name="Brambilla E."/>
            <person name="Spring S."/>
            <person name="Stams A.F."/>
            <person name="Woyke T."/>
        </authorList>
    </citation>
    <scope>NUCLEOTIDE SEQUENCE [LARGE SCALE GENOMIC DNA]</scope>
    <source>
        <strain evidence="10 11">DSM 7213</strain>
    </source>
</reference>
<protein>
    <recommendedName>
        <fullName evidence="3">Ferredoxin</fullName>
    </recommendedName>
</protein>
<evidence type="ECO:0000256" key="1">
    <source>
        <dbReference type="ARBA" id="ARBA00001966"/>
    </source>
</evidence>
<feature type="domain" description="4Fe-4S ferredoxin-type" evidence="9">
    <location>
        <begin position="226"/>
        <end position="257"/>
    </location>
</feature>
<keyword evidence="11" id="KW-1185">Reference proteome</keyword>
<dbReference type="InterPro" id="IPR050157">
    <property type="entry name" value="PSI_iron-sulfur_center"/>
</dbReference>
<keyword evidence="7" id="KW-0408">Iron</keyword>